<dbReference type="Gene3D" id="1.25.40.20">
    <property type="entry name" value="Ankyrin repeat-containing domain"/>
    <property type="match status" value="1"/>
</dbReference>
<feature type="domain" description="NACHT" evidence="3">
    <location>
        <begin position="296"/>
        <end position="409"/>
    </location>
</feature>
<keyword evidence="1" id="KW-0677">Repeat</keyword>
<dbReference type="SUPFAM" id="SSF52540">
    <property type="entry name" value="P-loop containing nucleoside triphosphate hydrolases"/>
    <property type="match status" value="1"/>
</dbReference>
<sequence>MPATPALLDDIFQQAVSSFKASLTDKQRREFQSCTRKHVEDTILGIQTRLASQRKQRNMHRISKFVEGMTQLGKVIEIFVNCDSTVAFVWAPIKFVLLAAGTWVETLDCLLDTYAEIGEFLPGLSQYESFLRNHPAIGVHLQNYYCDVLDFHRKALQVFSRPSWKTAFHSSWKTFKTQFGPILTKLKRHRDLLSDEKITALLTGASDLRQSFEDKFDELSRQMLKLHLDNSDEESVRNHEAIDRKRQFILSKLDPPDYSLDLERASTERGDPTSGEWLRADAVFCEWADLTTMDPRALYLNGIPGTGKTILASGVVKHLQQLRESGHRFSVFYFFFKHHHPDKRDFSAMLLSLLSQAVLQDEVLLDLIYQRLILAAQQKVRSVSLLRELTELALKSQSVCFVVVDGLDECLGPGTMKPEDSQGEVVNWLEALTVTSTSGGTVGHGDQQDDRCTHLLISGQRNGFLEGRLKHWPAIRIDSSSAHMDDIGAYSEVKTQQMQQRFGIDEATRLDIIHKINARALEGMFLYAKVVLDNLLRQPTRGHFKRELKAENFPTGMNQAYERVVIQILEGQDEQQNKLAREILGLVMCAERPLMWKEIQTRFCIEIQSETADPDFRLLEPCKTYCGSLVEVGRYDGLSSGPDDLVNLVHETARTYLLHTGRFKLADLHKDMALFCAQYLSSAPFNPKQDSSSIKTHCLTGYYGFLDYAVANWWKHARRPDFTLDQDIASTMRKLLTSLNSSSGNESQVTANDVTTTWSRTQELQYGGKDWEAKFPTEKRVKPIRNCLELLFNGPTHQDLEKLEEVRGLYGRVNYKCNKPWCHFFLQGFEILQARQEHIAQHERPFRCGRDGCYGFQIGFSEEPNLVRHNNRVHCQVSSLDFPPGKLDVLQALVGSGVDVNARSNDSLTPLFLAARAGHYQVCRWLLEQGAEVNARCTKHQRTALHTAVANNDLDTVRLLLDHDADILA</sequence>
<accession>A0AAE0LWX8</accession>
<comment type="caution">
    <text evidence="4">The sequence shown here is derived from an EMBL/GenBank/DDBJ whole genome shotgun (WGS) entry which is preliminary data.</text>
</comment>
<dbReference type="RefSeq" id="XP_062664132.1">
    <property type="nucleotide sequence ID" value="XM_062800228.1"/>
</dbReference>
<dbReference type="InterPro" id="IPR056125">
    <property type="entry name" value="DUF7708"/>
</dbReference>
<dbReference type="PANTHER" id="PTHR10039">
    <property type="entry name" value="AMELOGENIN"/>
    <property type="match status" value="1"/>
</dbReference>
<evidence type="ECO:0000256" key="2">
    <source>
        <dbReference type="PROSITE-ProRule" id="PRU00023"/>
    </source>
</evidence>
<dbReference type="PROSITE" id="PS50837">
    <property type="entry name" value="NACHT"/>
    <property type="match status" value="1"/>
</dbReference>
<dbReference type="SMART" id="SM00248">
    <property type="entry name" value="ANK"/>
    <property type="match status" value="3"/>
</dbReference>
<dbReference type="InterPro" id="IPR007111">
    <property type="entry name" value="NACHT_NTPase"/>
</dbReference>
<dbReference type="Proteomes" id="UP001278766">
    <property type="component" value="Unassembled WGS sequence"/>
</dbReference>
<dbReference type="InterPro" id="IPR036770">
    <property type="entry name" value="Ankyrin_rpt-contain_sf"/>
</dbReference>
<protein>
    <recommendedName>
        <fullName evidence="3">NACHT domain-containing protein</fullName>
    </recommendedName>
</protein>
<dbReference type="InterPro" id="IPR056884">
    <property type="entry name" value="NPHP3-like_N"/>
</dbReference>
<gene>
    <name evidence="4" type="ORF">B0H64DRAFT_315062</name>
</gene>
<dbReference type="SUPFAM" id="SSF48403">
    <property type="entry name" value="Ankyrin repeat"/>
    <property type="match status" value="1"/>
</dbReference>
<evidence type="ECO:0000256" key="1">
    <source>
        <dbReference type="ARBA" id="ARBA00022737"/>
    </source>
</evidence>
<dbReference type="Pfam" id="PF24883">
    <property type="entry name" value="NPHP3_N"/>
    <property type="match status" value="1"/>
</dbReference>
<evidence type="ECO:0000259" key="3">
    <source>
        <dbReference type="PROSITE" id="PS50837"/>
    </source>
</evidence>
<dbReference type="PROSITE" id="PS50088">
    <property type="entry name" value="ANK_REPEAT"/>
    <property type="match status" value="2"/>
</dbReference>
<dbReference type="InterPro" id="IPR054471">
    <property type="entry name" value="GPIID_WHD"/>
</dbReference>
<dbReference type="PROSITE" id="PS50297">
    <property type="entry name" value="ANK_REP_REGION"/>
    <property type="match status" value="2"/>
</dbReference>
<dbReference type="AlphaFoldDB" id="A0AAE0LWX8"/>
<reference evidence="4" key="1">
    <citation type="journal article" date="2023" name="Mol. Phylogenet. Evol.">
        <title>Genome-scale phylogeny and comparative genomics of the fungal order Sordariales.</title>
        <authorList>
            <person name="Hensen N."/>
            <person name="Bonometti L."/>
            <person name="Westerberg I."/>
            <person name="Brannstrom I.O."/>
            <person name="Guillou S."/>
            <person name="Cros-Aarteil S."/>
            <person name="Calhoun S."/>
            <person name="Haridas S."/>
            <person name="Kuo A."/>
            <person name="Mondo S."/>
            <person name="Pangilinan J."/>
            <person name="Riley R."/>
            <person name="LaButti K."/>
            <person name="Andreopoulos B."/>
            <person name="Lipzen A."/>
            <person name="Chen C."/>
            <person name="Yan M."/>
            <person name="Daum C."/>
            <person name="Ng V."/>
            <person name="Clum A."/>
            <person name="Steindorff A."/>
            <person name="Ohm R.A."/>
            <person name="Martin F."/>
            <person name="Silar P."/>
            <person name="Natvig D.O."/>
            <person name="Lalanne C."/>
            <person name="Gautier V."/>
            <person name="Ament-Velasquez S.L."/>
            <person name="Kruys A."/>
            <person name="Hutchinson M.I."/>
            <person name="Powell A.J."/>
            <person name="Barry K."/>
            <person name="Miller A.N."/>
            <person name="Grigoriev I.V."/>
            <person name="Debuchy R."/>
            <person name="Gladieux P."/>
            <person name="Hiltunen Thoren M."/>
            <person name="Johannesson H."/>
        </authorList>
    </citation>
    <scope>NUCLEOTIDE SEQUENCE</scope>
    <source>
        <strain evidence="4">CBS 168.71</strain>
    </source>
</reference>
<dbReference type="InterPro" id="IPR027417">
    <property type="entry name" value="P-loop_NTPase"/>
</dbReference>
<feature type="repeat" description="ANK" evidence="2">
    <location>
        <begin position="940"/>
        <end position="969"/>
    </location>
</feature>
<dbReference type="PANTHER" id="PTHR10039:SF14">
    <property type="entry name" value="NACHT DOMAIN-CONTAINING PROTEIN"/>
    <property type="match status" value="1"/>
</dbReference>
<dbReference type="InterPro" id="IPR002110">
    <property type="entry name" value="Ankyrin_rpt"/>
</dbReference>
<dbReference type="EMBL" id="JAUEPN010000001">
    <property type="protein sequence ID" value="KAK3300618.1"/>
    <property type="molecule type" value="Genomic_DNA"/>
</dbReference>
<dbReference type="Pfam" id="PF22939">
    <property type="entry name" value="WHD_GPIID"/>
    <property type="match status" value="1"/>
</dbReference>
<dbReference type="Pfam" id="PF24809">
    <property type="entry name" value="DUF7708"/>
    <property type="match status" value="1"/>
</dbReference>
<dbReference type="GeneID" id="87837176"/>
<reference evidence="4" key="2">
    <citation type="submission" date="2023-06" db="EMBL/GenBank/DDBJ databases">
        <authorList>
            <consortium name="Lawrence Berkeley National Laboratory"/>
            <person name="Haridas S."/>
            <person name="Hensen N."/>
            <person name="Bonometti L."/>
            <person name="Westerberg I."/>
            <person name="Brannstrom I.O."/>
            <person name="Guillou S."/>
            <person name="Cros-Aarteil S."/>
            <person name="Calhoun S."/>
            <person name="Kuo A."/>
            <person name="Mondo S."/>
            <person name="Pangilinan J."/>
            <person name="Riley R."/>
            <person name="Labutti K."/>
            <person name="Andreopoulos B."/>
            <person name="Lipzen A."/>
            <person name="Chen C."/>
            <person name="Yanf M."/>
            <person name="Daum C."/>
            <person name="Ng V."/>
            <person name="Clum A."/>
            <person name="Steindorff A."/>
            <person name="Ohm R."/>
            <person name="Martin F."/>
            <person name="Silar P."/>
            <person name="Natvig D."/>
            <person name="Lalanne C."/>
            <person name="Gautier V."/>
            <person name="Ament-Velasquez S.L."/>
            <person name="Kruys A."/>
            <person name="Hutchinson M.I."/>
            <person name="Powell A.J."/>
            <person name="Barry K."/>
            <person name="Miller A.N."/>
            <person name="Grigoriev I.V."/>
            <person name="Debuchy R."/>
            <person name="Gladieux P."/>
            <person name="Thoren M.H."/>
            <person name="Johannesson H."/>
        </authorList>
    </citation>
    <scope>NUCLEOTIDE SEQUENCE</scope>
    <source>
        <strain evidence="4">CBS 168.71</strain>
    </source>
</reference>
<name>A0AAE0LWX8_9PEZI</name>
<evidence type="ECO:0000313" key="5">
    <source>
        <dbReference type="Proteomes" id="UP001278766"/>
    </source>
</evidence>
<feature type="non-terminal residue" evidence="4">
    <location>
        <position position="969"/>
    </location>
</feature>
<keyword evidence="2" id="KW-0040">ANK repeat</keyword>
<dbReference type="Gene3D" id="3.40.50.300">
    <property type="entry name" value="P-loop containing nucleotide triphosphate hydrolases"/>
    <property type="match status" value="1"/>
</dbReference>
<feature type="repeat" description="ANK" evidence="2">
    <location>
        <begin position="906"/>
        <end position="938"/>
    </location>
</feature>
<keyword evidence="5" id="KW-1185">Reference proteome</keyword>
<evidence type="ECO:0000313" key="4">
    <source>
        <dbReference type="EMBL" id="KAK3300618.1"/>
    </source>
</evidence>
<dbReference type="Pfam" id="PF12796">
    <property type="entry name" value="Ank_2"/>
    <property type="match status" value="1"/>
</dbReference>
<proteinExistence type="predicted"/>
<organism evidence="4 5">
    <name type="scientific">Chaetomium fimeti</name>
    <dbReference type="NCBI Taxonomy" id="1854472"/>
    <lineage>
        <taxon>Eukaryota</taxon>
        <taxon>Fungi</taxon>
        <taxon>Dikarya</taxon>
        <taxon>Ascomycota</taxon>
        <taxon>Pezizomycotina</taxon>
        <taxon>Sordariomycetes</taxon>
        <taxon>Sordariomycetidae</taxon>
        <taxon>Sordariales</taxon>
        <taxon>Chaetomiaceae</taxon>
        <taxon>Chaetomium</taxon>
    </lineage>
</organism>